<dbReference type="InParanoid" id="F9X5T6"/>
<evidence type="ECO:0000313" key="2">
    <source>
        <dbReference type="Proteomes" id="UP000008062"/>
    </source>
</evidence>
<reference evidence="1 2" key="1">
    <citation type="journal article" date="2011" name="PLoS Genet.">
        <title>Finished genome of the fungal wheat pathogen Mycosphaerella graminicola reveals dispensome structure, chromosome plasticity, and stealth pathogenesis.</title>
        <authorList>
            <person name="Goodwin S.B."/>
            <person name="Ben M'barek S."/>
            <person name="Dhillon B."/>
            <person name="Wittenberg A.H.J."/>
            <person name="Crane C.F."/>
            <person name="Hane J.K."/>
            <person name="Foster A.J."/>
            <person name="Van der Lee T.A.J."/>
            <person name="Grimwood J."/>
            <person name="Aerts A."/>
            <person name="Antoniw J."/>
            <person name="Bailey A."/>
            <person name="Bluhm B."/>
            <person name="Bowler J."/>
            <person name="Bristow J."/>
            <person name="van der Burgt A."/>
            <person name="Canto-Canche B."/>
            <person name="Churchill A.C.L."/>
            <person name="Conde-Ferraez L."/>
            <person name="Cools H.J."/>
            <person name="Coutinho P.M."/>
            <person name="Csukai M."/>
            <person name="Dehal P."/>
            <person name="De Wit P."/>
            <person name="Donzelli B."/>
            <person name="van de Geest H.C."/>
            <person name="van Ham R.C.H.J."/>
            <person name="Hammond-Kosack K.E."/>
            <person name="Henrissat B."/>
            <person name="Kilian A."/>
            <person name="Kobayashi A.K."/>
            <person name="Koopmann E."/>
            <person name="Kourmpetis Y."/>
            <person name="Kuzniar A."/>
            <person name="Lindquist E."/>
            <person name="Lombard V."/>
            <person name="Maliepaard C."/>
            <person name="Martins N."/>
            <person name="Mehrabi R."/>
            <person name="Nap J.P.H."/>
            <person name="Ponomarenko A."/>
            <person name="Rudd J.J."/>
            <person name="Salamov A."/>
            <person name="Schmutz J."/>
            <person name="Schouten H.J."/>
            <person name="Shapiro H."/>
            <person name="Stergiopoulos I."/>
            <person name="Torriani S.F.F."/>
            <person name="Tu H."/>
            <person name="de Vries R.P."/>
            <person name="Waalwijk C."/>
            <person name="Ware S.B."/>
            <person name="Wiebenga A."/>
            <person name="Zwiers L.-H."/>
            <person name="Oliver R.P."/>
            <person name="Grigoriev I.V."/>
            <person name="Kema G.H.J."/>
        </authorList>
    </citation>
    <scope>NUCLEOTIDE SEQUENCE [LARGE SCALE GENOMIC DNA]</scope>
    <source>
        <strain evidence="2">CBS 115943 / IPO323</strain>
    </source>
</reference>
<dbReference type="KEGG" id="ztr:MYCGRDRAFT_103894"/>
<name>F9X5T6_ZYMTI</name>
<protein>
    <submittedName>
        <fullName evidence="1">Uncharacterized protein</fullName>
    </submittedName>
</protein>
<proteinExistence type="predicted"/>
<keyword evidence="2" id="KW-1185">Reference proteome</keyword>
<dbReference type="EMBL" id="CM001198">
    <property type="protein sequence ID" value="EGP89230.1"/>
    <property type="molecule type" value="Genomic_DNA"/>
</dbReference>
<dbReference type="AlphaFoldDB" id="F9X5T6"/>
<organism evidence="1 2">
    <name type="scientific">Zymoseptoria tritici (strain CBS 115943 / IPO323)</name>
    <name type="common">Speckled leaf blotch fungus</name>
    <name type="synonym">Septoria tritici</name>
    <dbReference type="NCBI Taxonomy" id="336722"/>
    <lineage>
        <taxon>Eukaryota</taxon>
        <taxon>Fungi</taxon>
        <taxon>Dikarya</taxon>
        <taxon>Ascomycota</taxon>
        <taxon>Pezizomycotina</taxon>
        <taxon>Dothideomycetes</taxon>
        <taxon>Dothideomycetidae</taxon>
        <taxon>Mycosphaerellales</taxon>
        <taxon>Mycosphaerellaceae</taxon>
        <taxon>Zymoseptoria</taxon>
    </lineage>
</organism>
<evidence type="ECO:0000313" key="1">
    <source>
        <dbReference type="EMBL" id="EGP89230.1"/>
    </source>
</evidence>
<accession>F9X5T6</accession>
<dbReference type="HOGENOM" id="CLU_1564136_0_0_1"/>
<dbReference type="GeneID" id="13395441"/>
<dbReference type="RefSeq" id="XP_003854254.1">
    <property type="nucleotide sequence ID" value="XM_003854206.1"/>
</dbReference>
<gene>
    <name evidence="1" type="ORF">MYCGRDRAFT_103894</name>
</gene>
<sequence>MISVLKCSVLLSRIRNLATTPLRECLKTGHTKLSKTRLCDVPQGAPPMRVHKTGSDASHSAVSICMSNFRDTEALYSVMSTYQNSWTSRPTQIAHRFLLIRETALQISTSSRSTNLSLLTCTFATPRTAVTTCCTFSSTARGLCWMTVVGVLTREHSTHRKLLMGMAWCIG</sequence>
<dbReference type="Proteomes" id="UP000008062">
    <property type="component" value="Chromosome 3"/>
</dbReference>